<dbReference type="Proteomes" id="UP001152795">
    <property type="component" value="Unassembled WGS sequence"/>
</dbReference>
<name>A0A6S7K954_PARCT</name>
<accession>A0A6S7K954</accession>
<feature type="non-terminal residue" evidence="1">
    <location>
        <position position="165"/>
    </location>
</feature>
<evidence type="ECO:0000313" key="1">
    <source>
        <dbReference type="EMBL" id="CAB4041227.1"/>
    </source>
</evidence>
<organism evidence="1 2">
    <name type="scientific">Paramuricea clavata</name>
    <name type="common">Red gorgonian</name>
    <name type="synonym">Violescent sea-whip</name>
    <dbReference type="NCBI Taxonomy" id="317549"/>
    <lineage>
        <taxon>Eukaryota</taxon>
        <taxon>Metazoa</taxon>
        <taxon>Cnidaria</taxon>
        <taxon>Anthozoa</taxon>
        <taxon>Octocorallia</taxon>
        <taxon>Malacalcyonacea</taxon>
        <taxon>Plexauridae</taxon>
        <taxon>Paramuricea</taxon>
    </lineage>
</organism>
<sequence length="165" mass="18448">MAEGKLNITPKKYLKENKYFCFLCGINLPDAKRRARITSSVAKLLSDILECELDTIDVTGYLCNDDCYKKTNRFAALRTSLADLSAALKDRQSHAACKTSVRFNRGVPSDVKETSQPAQRRKSLNSVLSQTFQDIAPSSTCERFKSQSNTVQSMNYQKTALNSTC</sequence>
<dbReference type="EMBL" id="CACRXK020027990">
    <property type="protein sequence ID" value="CAB4041227.1"/>
    <property type="molecule type" value="Genomic_DNA"/>
</dbReference>
<evidence type="ECO:0000313" key="2">
    <source>
        <dbReference type="Proteomes" id="UP001152795"/>
    </source>
</evidence>
<reference evidence="1" key="1">
    <citation type="submission" date="2020-04" db="EMBL/GenBank/DDBJ databases">
        <authorList>
            <person name="Alioto T."/>
            <person name="Alioto T."/>
            <person name="Gomez Garrido J."/>
        </authorList>
    </citation>
    <scope>NUCLEOTIDE SEQUENCE</scope>
    <source>
        <strain evidence="1">A484AB</strain>
    </source>
</reference>
<comment type="caution">
    <text evidence="1">The sequence shown here is derived from an EMBL/GenBank/DDBJ whole genome shotgun (WGS) entry which is preliminary data.</text>
</comment>
<proteinExistence type="predicted"/>
<protein>
    <submittedName>
        <fullName evidence="1">Uncharacterized protein</fullName>
    </submittedName>
</protein>
<gene>
    <name evidence="1" type="ORF">PACLA_8A015349</name>
</gene>
<dbReference type="AlphaFoldDB" id="A0A6S7K954"/>
<keyword evidence="2" id="KW-1185">Reference proteome</keyword>